<reference evidence="3" key="1">
    <citation type="submission" date="2017-04" db="EMBL/GenBank/DDBJ databases">
        <authorList>
            <person name="Porter S."/>
            <person name="Friesen M.L."/>
            <person name="Faber-Hammond J."/>
        </authorList>
    </citation>
    <scope>NUCLEOTIDE SEQUENCE</scope>
    <source>
        <strain evidence="3">Str16</strain>
    </source>
</reference>
<dbReference type="Proteomes" id="UP000507954">
    <property type="component" value="Unassembled WGS sequence"/>
</dbReference>
<dbReference type="AlphaFoldDB" id="A0A508WVY8"/>
<evidence type="ECO:0000313" key="4">
    <source>
        <dbReference type="EMBL" id="VTZ61576.1"/>
    </source>
</evidence>
<evidence type="ECO:0000259" key="2">
    <source>
        <dbReference type="SMART" id="SM00829"/>
    </source>
</evidence>
<dbReference type="Pfam" id="PF08240">
    <property type="entry name" value="ADH_N"/>
    <property type="match status" value="1"/>
</dbReference>
<dbReference type="SUPFAM" id="SSF51735">
    <property type="entry name" value="NAD(P)-binding Rossmann-fold domains"/>
    <property type="match status" value="1"/>
</dbReference>
<dbReference type="InterPro" id="IPR036291">
    <property type="entry name" value="NAD(P)-bd_dom_sf"/>
</dbReference>
<reference evidence="4" key="3">
    <citation type="submission" date="2019-06" db="EMBL/GenBank/DDBJ databases">
        <authorList>
            <person name="Le Quere A."/>
            <person name="Colella S."/>
        </authorList>
    </citation>
    <scope>NUCLEOTIDE SEQUENCE</scope>
    <source>
        <strain evidence="4">EmedicaeMD41</strain>
    </source>
</reference>
<dbReference type="PANTHER" id="PTHR44154">
    <property type="entry name" value="QUINONE OXIDOREDUCTASE"/>
    <property type="match status" value="1"/>
</dbReference>
<accession>A0A508WVY8</accession>
<dbReference type="SMART" id="SM00829">
    <property type="entry name" value="PKS_ER"/>
    <property type="match status" value="1"/>
</dbReference>
<evidence type="ECO:0000313" key="5">
    <source>
        <dbReference type="Proteomes" id="UP001190825"/>
    </source>
</evidence>
<dbReference type="RefSeq" id="WP_012066670.1">
    <property type="nucleotide sequence ID" value="NZ_ATYC01000022.1"/>
</dbReference>
<reference evidence="3 5" key="2">
    <citation type="journal article" date="2018" name="FEMS Microbiol. Ecol.">
        <title>Co-invading symbiotic mutualists of Medicago polymorpha retain high ancestral diversity and contain diverse accessory genomes.</title>
        <authorList>
            <person name="Porter S.S."/>
            <person name="Faber-Hammond J.J."/>
            <person name="Friesen M.L."/>
        </authorList>
    </citation>
    <scope>NUCLEOTIDE SEQUENCE [LARGE SCALE GENOMIC DNA]</scope>
    <source>
        <strain evidence="3 5">Str16</strain>
    </source>
</reference>
<name>A0A508WVY8_9HYPH</name>
<dbReference type="EMBL" id="NBUC01000112">
    <property type="protein sequence ID" value="PLT99307.1"/>
    <property type="molecule type" value="Genomic_DNA"/>
</dbReference>
<dbReference type="CDD" id="cd08271">
    <property type="entry name" value="MDR5"/>
    <property type="match status" value="1"/>
</dbReference>
<dbReference type="Gene3D" id="3.40.50.720">
    <property type="entry name" value="NAD(P)-binding Rossmann-like Domain"/>
    <property type="match status" value="1"/>
</dbReference>
<evidence type="ECO:0000256" key="1">
    <source>
        <dbReference type="ARBA" id="ARBA00022857"/>
    </source>
</evidence>
<dbReference type="InterPro" id="IPR020843">
    <property type="entry name" value="ER"/>
</dbReference>
<dbReference type="OMA" id="CGRIACL"/>
<feature type="domain" description="Enoyl reductase (ER)" evidence="2">
    <location>
        <begin position="11"/>
        <end position="325"/>
    </location>
</feature>
<dbReference type="InterPro" id="IPR011032">
    <property type="entry name" value="GroES-like_sf"/>
</dbReference>
<dbReference type="InterPro" id="IPR013154">
    <property type="entry name" value="ADH-like_N"/>
</dbReference>
<protein>
    <submittedName>
        <fullName evidence="3 4">Alcohol dehydrogenase</fullName>
    </submittedName>
</protein>
<dbReference type="Pfam" id="PF00107">
    <property type="entry name" value="ADH_zinc_N"/>
    <property type="match status" value="1"/>
</dbReference>
<evidence type="ECO:0000313" key="3">
    <source>
        <dbReference type="EMBL" id="PLT99307.1"/>
    </source>
</evidence>
<dbReference type="GeneID" id="61611313"/>
<dbReference type="SUPFAM" id="SSF50129">
    <property type="entry name" value="GroES-like"/>
    <property type="match status" value="1"/>
</dbReference>
<dbReference type="EMBL" id="CABFNB010000093">
    <property type="protein sequence ID" value="VTZ61576.1"/>
    <property type="molecule type" value="Genomic_DNA"/>
</dbReference>
<dbReference type="Gene3D" id="3.90.180.10">
    <property type="entry name" value="Medium-chain alcohol dehydrogenases, catalytic domain"/>
    <property type="match status" value="1"/>
</dbReference>
<organism evidence="4">
    <name type="scientific">Sinorhizobium medicae</name>
    <dbReference type="NCBI Taxonomy" id="110321"/>
    <lineage>
        <taxon>Bacteria</taxon>
        <taxon>Pseudomonadati</taxon>
        <taxon>Pseudomonadota</taxon>
        <taxon>Alphaproteobacteria</taxon>
        <taxon>Hyphomicrobiales</taxon>
        <taxon>Rhizobiaceae</taxon>
        <taxon>Sinorhizobium/Ensifer group</taxon>
        <taxon>Sinorhizobium</taxon>
    </lineage>
</organism>
<sequence>MKAIVLPGPQAQIDNVTLTDLPTPEPGPGELRIKVIAVSINPVDWKLTFDHKPEWTYPHVLGLDAAGVIDAVGRGVEGWKAGDRAVVHNNLWKPGVFAEYCLAPAHATSRLPGSVNFTDAAAIPCAGYTAYQALFRKARLEAGQTILIQGANGGVGGFATQLAHQAGATVIALARPEHFAAVRGFGADIVFDYRDADLLHKVRAETEGGDGVDVMLEVVNPGDARKSLAFLHYNGHLVSIDPLPVMTEVPSYTYAASIHEVALGGAYHAGHLPTQRDFARIGDDMMARLAAGKLDPMVEEIVALGDIPDALRRLRRRDVTGKIVARIASDA</sequence>
<keyword evidence="1" id="KW-0521">NADP</keyword>
<proteinExistence type="predicted"/>
<dbReference type="Proteomes" id="UP001190825">
    <property type="component" value="Unassembled WGS sequence"/>
</dbReference>
<keyword evidence="5" id="KW-1185">Reference proteome</keyword>
<dbReference type="GO" id="GO:0016491">
    <property type="term" value="F:oxidoreductase activity"/>
    <property type="evidence" value="ECO:0007669"/>
    <property type="project" value="InterPro"/>
</dbReference>
<dbReference type="InterPro" id="IPR051603">
    <property type="entry name" value="Zinc-ADH_QOR/CCCR"/>
</dbReference>
<gene>
    <name evidence="3" type="ORF">BMJ33_23845</name>
    <name evidence="4" type="ORF">EMEDMD4_280103</name>
</gene>
<dbReference type="PANTHER" id="PTHR44154:SF1">
    <property type="entry name" value="QUINONE OXIDOREDUCTASE"/>
    <property type="match status" value="1"/>
</dbReference>
<dbReference type="InterPro" id="IPR013149">
    <property type="entry name" value="ADH-like_C"/>
</dbReference>